<reference evidence="1 2" key="1">
    <citation type="submission" date="2015-07" db="EMBL/GenBank/DDBJ databases">
        <title>Emmonsia species relationships and genome sequence.</title>
        <authorList>
            <person name="Cuomo C.A."/>
            <person name="Schwartz I.S."/>
            <person name="Kenyon C."/>
            <person name="de Hoog G.S."/>
            <person name="Govender N.P."/>
            <person name="Botha A."/>
            <person name="Moreno L."/>
            <person name="de Vries M."/>
            <person name="Munoz J.F."/>
            <person name="Stielow J.B."/>
        </authorList>
    </citation>
    <scope>NUCLEOTIDE SEQUENCE [LARGE SCALE GENOMIC DNA]</scope>
    <source>
        <strain evidence="1 2">CBS 136260</strain>
    </source>
</reference>
<dbReference type="EMBL" id="LGUA01002843">
    <property type="protein sequence ID" value="OAX77310.1"/>
    <property type="molecule type" value="Genomic_DNA"/>
</dbReference>
<dbReference type="AlphaFoldDB" id="A0A1B7NL52"/>
<protein>
    <submittedName>
        <fullName evidence="1">Uncharacterized protein</fullName>
    </submittedName>
</protein>
<dbReference type="Proteomes" id="UP000091918">
    <property type="component" value="Unassembled WGS sequence"/>
</dbReference>
<sequence length="115" mass="13224">MTRLGYPKNRDGAYHEELGFRAAHGLARFAIWNRPSRIPVYWGDPAHNILVDLFLDLRNWPESVPESFCVTPASITGGTCNAVNMGHWVRRMIRNLKTQPYEESRDEQVLKNDSP</sequence>
<organism evidence="1 2">
    <name type="scientific">Emergomyces africanus</name>
    <dbReference type="NCBI Taxonomy" id="1955775"/>
    <lineage>
        <taxon>Eukaryota</taxon>
        <taxon>Fungi</taxon>
        <taxon>Dikarya</taxon>
        <taxon>Ascomycota</taxon>
        <taxon>Pezizomycotina</taxon>
        <taxon>Eurotiomycetes</taxon>
        <taxon>Eurotiomycetidae</taxon>
        <taxon>Onygenales</taxon>
        <taxon>Ajellomycetaceae</taxon>
        <taxon>Emergomyces</taxon>
    </lineage>
</organism>
<evidence type="ECO:0000313" key="1">
    <source>
        <dbReference type="EMBL" id="OAX77310.1"/>
    </source>
</evidence>
<comment type="caution">
    <text evidence="1">The sequence shown here is derived from an EMBL/GenBank/DDBJ whole genome shotgun (WGS) entry which is preliminary data.</text>
</comment>
<gene>
    <name evidence="1" type="ORF">ACJ72_08393</name>
</gene>
<evidence type="ECO:0000313" key="2">
    <source>
        <dbReference type="Proteomes" id="UP000091918"/>
    </source>
</evidence>
<name>A0A1B7NL52_9EURO</name>
<keyword evidence="2" id="KW-1185">Reference proteome</keyword>
<proteinExistence type="predicted"/>
<accession>A0A1B7NL52</accession>